<dbReference type="SUPFAM" id="SSF51306">
    <property type="entry name" value="LexA/Signal peptidase"/>
    <property type="match status" value="1"/>
</dbReference>
<evidence type="ECO:0000313" key="3">
    <source>
        <dbReference type="Proteomes" id="UP000198122"/>
    </source>
</evidence>
<reference evidence="2 3" key="1">
    <citation type="submission" date="2017-06" db="EMBL/GenBank/DDBJ databases">
        <authorList>
            <person name="Kim H.J."/>
            <person name="Triplett B.A."/>
        </authorList>
    </citation>
    <scope>NUCLEOTIDE SEQUENCE [LARGE SCALE GENOMIC DNA]</scope>
    <source>
        <strain evidence="2 3">DSM 22179</strain>
    </source>
</reference>
<keyword evidence="3" id="KW-1185">Reference proteome</keyword>
<name>A0A212T6H6_9MICO</name>
<dbReference type="CDD" id="cd06462">
    <property type="entry name" value="Peptidase_S24_S26"/>
    <property type="match status" value="1"/>
</dbReference>
<gene>
    <name evidence="2" type="ORF">SAMN05445756_0527</name>
</gene>
<dbReference type="Pfam" id="PF00717">
    <property type="entry name" value="Peptidase_S24"/>
    <property type="match status" value="1"/>
</dbReference>
<dbReference type="InterPro" id="IPR036286">
    <property type="entry name" value="LexA/Signal_pep-like_sf"/>
</dbReference>
<protein>
    <submittedName>
        <fullName evidence="2">Peptidase S24-like</fullName>
    </submittedName>
</protein>
<dbReference type="Proteomes" id="UP000198122">
    <property type="component" value="Unassembled WGS sequence"/>
</dbReference>
<organism evidence="2 3">
    <name type="scientific">Kytococcus aerolatus</name>
    <dbReference type="NCBI Taxonomy" id="592308"/>
    <lineage>
        <taxon>Bacteria</taxon>
        <taxon>Bacillati</taxon>
        <taxon>Actinomycetota</taxon>
        <taxon>Actinomycetes</taxon>
        <taxon>Micrococcales</taxon>
        <taxon>Kytococcaceae</taxon>
        <taxon>Kytococcus</taxon>
    </lineage>
</organism>
<feature type="domain" description="Peptidase S24/S26A/S26B/S26C" evidence="1">
    <location>
        <begin position="5"/>
        <end position="43"/>
    </location>
</feature>
<proteinExistence type="predicted"/>
<dbReference type="InterPro" id="IPR015927">
    <property type="entry name" value="Peptidase_S24_S26A/B/C"/>
</dbReference>
<sequence>MRIGLARVTGRSMEPTLRHGDRVLVLHGARPRPGRLVVARLPDGPAGPRPLGVKRATHRRVVAGELCWWLSSDAPERGTDSRTFGPVPQGEVVAVVVVRLPRSLHLAAEAPGNP</sequence>
<dbReference type="Gene3D" id="2.10.109.10">
    <property type="entry name" value="Umud Fragment, subunit A"/>
    <property type="match status" value="1"/>
</dbReference>
<dbReference type="RefSeq" id="WP_200815028.1">
    <property type="nucleotide sequence ID" value="NZ_FYEZ01000001.1"/>
</dbReference>
<accession>A0A212T6H6</accession>
<dbReference type="AlphaFoldDB" id="A0A212T6H6"/>
<dbReference type="EMBL" id="FYEZ01000001">
    <property type="protein sequence ID" value="SNC61657.1"/>
    <property type="molecule type" value="Genomic_DNA"/>
</dbReference>
<evidence type="ECO:0000313" key="2">
    <source>
        <dbReference type="EMBL" id="SNC61657.1"/>
    </source>
</evidence>
<evidence type="ECO:0000259" key="1">
    <source>
        <dbReference type="Pfam" id="PF00717"/>
    </source>
</evidence>